<keyword evidence="2" id="KW-1185">Reference proteome</keyword>
<dbReference type="RefSeq" id="WP_103805358.1">
    <property type="nucleotide sequence ID" value="NZ_PQVG01000003.1"/>
</dbReference>
<evidence type="ECO:0000313" key="2">
    <source>
        <dbReference type="Proteomes" id="UP000237310"/>
    </source>
</evidence>
<evidence type="ECO:0000313" key="1">
    <source>
        <dbReference type="EMBL" id="POY40296.1"/>
    </source>
</evidence>
<proteinExistence type="predicted"/>
<comment type="caution">
    <text evidence="1">The sequence shown here is derived from an EMBL/GenBank/DDBJ whole genome shotgun (WGS) entry which is preliminary data.</text>
</comment>
<dbReference type="Proteomes" id="UP000237310">
    <property type="component" value="Unassembled WGS sequence"/>
</dbReference>
<dbReference type="OrthoDB" id="8907997at2"/>
<name>A0A2S5ACR4_9FLAO</name>
<protein>
    <submittedName>
        <fullName evidence="1">Uncharacterized protein</fullName>
    </submittedName>
</protein>
<reference evidence="1 2" key="1">
    <citation type="submission" date="2018-01" db="EMBL/GenBank/DDBJ databases">
        <authorList>
            <person name="Gaut B.S."/>
            <person name="Morton B.R."/>
            <person name="Clegg M.T."/>
            <person name="Duvall M.R."/>
        </authorList>
    </citation>
    <scope>NUCLEOTIDE SEQUENCE [LARGE SCALE GENOMIC DNA]</scope>
    <source>
        <strain evidence="1 2">HR-AY</strain>
    </source>
</reference>
<sequence>MNREELEKIIHLSLDRLYLNEKKILKKEYNIGERTISNKLGNYIDLFIDNKYDVDVEYNRMRTKYEHDDLGNLMGKILNWEDSGEGNSFVYPDIIIHKRDTSINIAEIEIKMSWKNRKKDFDYLKINEYMKQLGYQFGVYVELYEERENCLIEFGPFDV</sequence>
<gene>
    <name evidence="1" type="ORF">C3L50_06525</name>
</gene>
<dbReference type="EMBL" id="PQVG01000003">
    <property type="protein sequence ID" value="POY40296.1"/>
    <property type="molecule type" value="Genomic_DNA"/>
</dbReference>
<accession>A0A2S5ACR4</accession>
<dbReference type="AlphaFoldDB" id="A0A2S5ACR4"/>
<organism evidence="1 2">
    <name type="scientific">Flavobacterium alvei</name>
    <dbReference type="NCBI Taxonomy" id="2080416"/>
    <lineage>
        <taxon>Bacteria</taxon>
        <taxon>Pseudomonadati</taxon>
        <taxon>Bacteroidota</taxon>
        <taxon>Flavobacteriia</taxon>
        <taxon>Flavobacteriales</taxon>
        <taxon>Flavobacteriaceae</taxon>
        <taxon>Flavobacterium</taxon>
    </lineage>
</organism>